<gene>
    <name evidence="14" type="primary">dnaC</name>
    <name evidence="14" type="ordered locus">SNE_B24960</name>
</gene>
<keyword evidence="4 12" id="KW-0547">Nucleotide-binding</keyword>
<keyword evidence="15" id="KW-1185">Reference proteome</keyword>
<evidence type="ECO:0000256" key="8">
    <source>
        <dbReference type="ARBA" id="ARBA00023125"/>
    </source>
</evidence>
<dbReference type="Proteomes" id="UP000000496">
    <property type="component" value="Plasmid pSn"/>
</dbReference>
<dbReference type="GO" id="GO:0003677">
    <property type="term" value="F:DNA binding"/>
    <property type="evidence" value="ECO:0007669"/>
    <property type="project" value="UniProtKB-UniRule"/>
</dbReference>
<dbReference type="GO" id="GO:0005829">
    <property type="term" value="C:cytosol"/>
    <property type="evidence" value="ECO:0007669"/>
    <property type="project" value="TreeGrafter"/>
</dbReference>
<evidence type="ECO:0000256" key="6">
    <source>
        <dbReference type="ARBA" id="ARBA00022806"/>
    </source>
</evidence>
<evidence type="ECO:0000256" key="7">
    <source>
        <dbReference type="ARBA" id="ARBA00022840"/>
    </source>
</evidence>
<dbReference type="GO" id="GO:0006269">
    <property type="term" value="P:DNA replication, synthesis of primer"/>
    <property type="evidence" value="ECO:0007669"/>
    <property type="project" value="UniProtKB-UniRule"/>
</dbReference>
<evidence type="ECO:0000256" key="9">
    <source>
        <dbReference type="ARBA" id="ARBA00023235"/>
    </source>
</evidence>
<evidence type="ECO:0000256" key="4">
    <source>
        <dbReference type="ARBA" id="ARBA00022741"/>
    </source>
</evidence>
<organism evidence="14 15">
    <name type="scientific">Simkania negevensis (strain ATCC VR-1471 / DSM 27360 / Z)</name>
    <dbReference type="NCBI Taxonomy" id="331113"/>
    <lineage>
        <taxon>Bacteria</taxon>
        <taxon>Pseudomonadati</taxon>
        <taxon>Chlamydiota</taxon>
        <taxon>Chlamydiia</taxon>
        <taxon>Parachlamydiales</taxon>
        <taxon>Simkaniaceae</taxon>
        <taxon>Simkania</taxon>
    </lineage>
</organism>
<dbReference type="PROSITE" id="PS51199">
    <property type="entry name" value="SF4_HELICASE"/>
    <property type="match status" value="1"/>
</dbReference>
<evidence type="ECO:0000256" key="12">
    <source>
        <dbReference type="RuleBase" id="RU362085"/>
    </source>
</evidence>
<evidence type="ECO:0000256" key="5">
    <source>
        <dbReference type="ARBA" id="ARBA00022801"/>
    </source>
</evidence>
<evidence type="ECO:0000313" key="14">
    <source>
        <dbReference type="EMBL" id="CCB87855.1"/>
    </source>
</evidence>
<dbReference type="AlphaFoldDB" id="F8L309"/>
<name>F8L309_SIMNZ</name>
<dbReference type="OrthoDB" id="9773982at2"/>
<evidence type="ECO:0000313" key="15">
    <source>
        <dbReference type="Proteomes" id="UP000000496"/>
    </source>
</evidence>
<dbReference type="EC" id="5.6.2.3" evidence="11 12"/>
<keyword evidence="7 12" id="KW-0067">ATP-binding</keyword>
<dbReference type="InterPro" id="IPR036185">
    <property type="entry name" value="DNA_heli_DnaB-like_N_sf"/>
</dbReference>
<proteinExistence type="inferred from homology"/>
<comment type="catalytic activity">
    <reaction evidence="10 12">
        <text>ATP + H2O = ADP + phosphate + H(+)</text>
        <dbReference type="Rhea" id="RHEA:13065"/>
        <dbReference type="ChEBI" id="CHEBI:15377"/>
        <dbReference type="ChEBI" id="CHEBI:15378"/>
        <dbReference type="ChEBI" id="CHEBI:30616"/>
        <dbReference type="ChEBI" id="CHEBI:43474"/>
        <dbReference type="ChEBI" id="CHEBI:456216"/>
        <dbReference type="EC" id="5.6.2.3"/>
    </reaction>
</comment>
<protein>
    <recommendedName>
        <fullName evidence="11 12">Replicative DNA helicase</fullName>
        <ecNumber evidence="11 12">5.6.2.3</ecNumber>
    </recommendedName>
</protein>
<sequence length="450" mass="50939">MENLVSVASQEAEQLLLGRMVNSVEDRKLGCDLLSQAYFYFSENRAVFQALQMLEQKLKPAELQLLIEEMKGSKQLDSVGGIDYLFQLAQSAPSPIHLESYVQIVKNNWAKRQIIEEVNKVGAEIGTIQDVPSFLDLFTQRFQKISKHLSPSEANSFFEISKGSERGEYLKALEKRRDYFRKHNKPYVDGISTGYPDLDQVIGGFGNSNLMILASRPGMGKTALALNFAARIAEHHPIGIISLEMSSEQLYERVLSIESEISGSTIREGRVSDEEWDKIIKIEPKISRLPIYVQEGGCFIQELIAKTRFLKEEKGIQLLIVDYLQLVKASGETRLVEVSNITRDLKNLAIELHLPILCLSQLSRKVEERTNHRPLLSDLRESGTIEQDADVVTFLLRPDYYNENDRPNEAELIVAKNRHGKTGVVSLFFSKSFAKFDSLDSGDNEENDSF</sequence>
<evidence type="ECO:0000259" key="13">
    <source>
        <dbReference type="PROSITE" id="PS51199"/>
    </source>
</evidence>
<evidence type="ECO:0000256" key="1">
    <source>
        <dbReference type="ARBA" id="ARBA00008428"/>
    </source>
</evidence>
<dbReference type="GO" id="GO:1990077">
    <property type="term" value="C:primosome complex"/>
    <property type="evidence" value="ECO:0007669"/>
    <property type="project" value="UniProtKB-UniRule"/>
</dbReference>
<accession>F8L309</accession>
<dbReference type="CDD" id="cd00984">
    <property type="entry name" value="DnaB_C"/>
    <property type="match status" value="1"/>
</dbReference>
<dbReference type="InterPro" id="IPR027417">
    <property type="entry name" value="P-loop_NTPase"/>
</dbReference>
<evidence type="ECO:0000256" key="2">
    <source>
        <dbReference type="ARBA" id="ARBA00022515"/>
    </source>
</evidence>
<keyword evidence="14" id="KW-0614">Plasmid</keyword>
<dbReference type="eggNOG" id="COG0305">
    <property type="taxonomic scope" value="Bacteria"/>
</dbReference>
<keyword evidence="3 12" id="KW-0235">DNA replication</keyword>
<dbReference type="SUPFAM" id="SSF48024">
    <property type="entry name" value="N-terminal domain of DnaB helicase"/>
    <property type="match status" value="1"/>
</dbReference>
<comment type="similarity">
    <text evidence="1 12">Belongs to the helicase family. DnaB subfamily.</text>
</comment>
<dbReference type="Pfam" id="PF00772">
    <property type="entry name" value="DnaB"/>
    <property type="match status" value="1"/>
</dbReference>
<dbReference type="Pfam" id="PF03796">
    <property type="entry name" value="DnaB_C"/>
    <property type="match status" value="1"/>
</dbReference>
<dbReference type="RefSeq" id="WP_013935089.1">
    <property type="nucleotide sequence ID" value="NC_015710.1"/>
</dbReference>
<evidence type="ECO:0000256" key="11">
    <source>
        <dbReference type="NCBIfam" id="TIGR00665"/>
    </source>
</evidence>
<geneLocation type="plasmid" evidence="14 15">
    <name>pSn</name>
</geneLocation>
<evidence type="ECO:0000256" key="10">
    <source>
        <dbReference type="ARBA" id="ARBA00048954"/>
    </source>
</evidence>
<dbReference type="PANTHER" id="PTHR30153">
    <property type="entry name" value="REPLICATIVE DNA HELICASE DNAB"/>
    <property type="match status" value="1"/>
</dbReference>
<evidence type="ECO:0000256" key="3">
    <source>
        <dbReference type="ARBA" id="ARBA00022705"/>
    </source>
</evidence>
<reference evidence="14 15" key="2">
    <citation type="journal article" date="2011" name="Mol. Biol. Evol.">
        <title>Unity in variety--the pan-genome of the Chlamydiae.</title>
        <authorList>
            <person name="Collingro A."/>
            <person name="Tischler P."/>
            <person name="Weinmaier T."/>
            <person name="Penz T."/>
            <person name="Heinz E."/>
            <person name="Brunham R.C."/>
            <person name="Read T.D."/>
            <person name="Bavoil P.M."/>
            <person name="Sachse K."/>
            <person name="Kahane S."/>
            <person name="Friedman M.G."/>
            <person name="Rattei T."/>
            <person name="Myers G.S."/>
            <person name="Horn M."/>
        </authorList>
    </citation>
    <scope>NUCLEOTIDE SEQUENCE [LARGE SCALE GENOMIC DNA]</scope>
    <source>
        <strain evidence="15">ATCC VR-1471 / Z</strain>
        <plasmid evidence="14 15">pSn</plasmid>
    </source>
</reference>
<dbReference type="SUPFAM" id="SSF52540">
    <property type="entry name" value="P-loop containing nucleoside triphosphate hydrolases"/>
    <property type="match status" value="1"/>
</dbReference>
<keyword evidence="9" id="KW-0413">Isomerase</keyword>
<keyword evidence="8 12" id="KW-0238">DNA-binding</keyword>
<dbReference type="Gene3D" id="1.10.860.10">
    <property type="entry name" value="DNAb Helicase, Chain A"/>
    <property type="match status" value="1"/>
</dbReference>
<comment type="function">
    <text evidence="12">The main replicative DNA helicase, it participates in initiation and elongation during chromosome replication. Travels ahead of the DNA replisome, separating dsDNA into templates for DNA synthesis. A processive ATP-dependent 5'-3' DNA helicase it has DNA-dependent ATPase activity.</text>
</comment>
<dbReference type="InterPro" id="IPR016136">
    <property type="entry name" value="DNA_helicase_N/primase_C"/>
</dbReference>
<feature type="domain" description="SF4 helicase" evidence="13">
    <location>
        <begin position="184"/>
        <end position="443"/>
    </location>
</feature>
<dbReference type="NCBIfam" id="TIGR00665">
    <property type="entry name" value="DnaB"/>
    <property type="match status" value="1"/>
</dbReference>
<dbReference type="PANTHER" id="PTHR30153:SF2">
    <property type="entry name" value="REPLICATIVE DNA HELICASE"/>
    <property type="match status" value="1"/>
</dbReference>
<keyword evidence="6 12" id="KW-0347">Helicase</keyword>
<dbReference type="EMBL" id="FR872581">
    <property type="protein sequence ID" value="CCB87855.1"/>
    <property type="molecule type" value="Genomic_DNA"/>
</dbReference>
<dbReference type="GO" id="GO:0043139">
    <property type="term" value="F:5'-3' DNA helicase activity"/>
    <property type="evidence" value="ECO:0007669"/>
    <property type="project" value="UniProtKB-EC"/>
</dbReference>
<keyword evidence="2 12" id="KW-0639">Primosome</keyword>
<dbReference type="InterPro" id="IPR007694">
    <property type="entry name" value="DNA_helicase_DnaB-like_C"/>
</dbReference>
<dbReference type="KEGG" id="sng:SNE_B24960"/>
<dbReference type="GO" id="GO:0016887">
    <property type="term" value="F:ATP hydrolysis activity"/>
    <property type="evidence" value="ECO:0007669"/>
    <property type="project" value="RHEA"/>
</dbReference>
<keyword evidence="5 12" id="KW-0378">Hydrolase</keyword>
<dbReference type="GO" id="GO:0005524">
    <property type="term" value="F:ATP binding"/>
    <property type="evidence" value="ECO:0007669"/>
    <property type="project" value="UniProtKB-UniRule"/>
</dbReference>
<dbReference type="InterPro" id="IPR007693">
    <property type="entry name" value="DNA_helicase_DnaB-like_N"/>
</dbReference>
<dbReference type="Gene3D" id="3.40.50.300">
    <property type="entry name" value="P-loop containing nucleotide triphosphate hydrolases"/>
    <property type="match status" value="1"/>
</dbReference>
<dbReference type="InterPro" id="IPR007692">
    <property type="entry name" value="DNA_helicase_DnaB"/>
</dbReference>
<dbReference type="HOGENOM" id="CLU_005373_0_0_0"/>
<reference key="1">
    <citation type="journal article" date="2011" name="Mol. Biol. Evol.">
        <title>Unity in variety -- the pan-genome of the Chlamydiae.</title>
        <authorList>
            <person name="Collingro A."/>
            <person name="Tischler P."/>
            <person name="Weinmaier T."/>
            <person name="Penz T."/>
            <person name="Heinz E."/>
            <person name="Brunham R.C."/>
            <person name="Read T.D."/>
            <person name="Bavoil P.M."/>
            <person name="Sachse K."/>
            <person name="Kahane S."/>
            <person name="Friedman M.G."/>
            <person name="Rattei T."/>
            <person name="Myers G.S.A."/>
            <person name="Horn M."/>
        </authorList>
    </citation>
    <scope>NUCLEOTIDE SEQUENCE</scope>
    <source>
        <strain>Z</strain>
    </source>
</reference>